<feature type="transmembrane region" description="Helical" evidence="5">
    <location>
        <begin position="132"/>
        <end position="156"/>
    </location>
</feature>
<dbReference type="Pfam" id="PF04893">
    <property type="entry name" value="Yip1"/>
    <property type="match status" value="1"/>
</dbReference>
<gene>
    <name evidence="7" type="ORF">GJQ55_03960</name>
</gene>
<feature type="transmembrane region" description="Helical" evidence="5">
    <location>
        <begin position="106"/>
        <end position="126"/>
    </location>
</feature>
<dbReference type="EMBL" id="CP046056">
    <property type="protein sequence ID" value="QQD23691.1"/>
    <property type="molecule type" value="Genomic_DNA"/>
</dbReference>
<feature type="transmembrane region" description="Helical" evidence="5">
    <location>
        <begin position="168"/>
        <end position="192"/>
    </location>
</feature>
<reference evidence="7 8" key="1">
    <citation type="submission" date="2019-11" db="EMBL/GenBank/DDBJ databases">
        <title>Venatorbacter sp. nov. a predator of Campylobacter and other Gram-negative bacteria.</title>
        <authorList>
            <person name="Saeedi A."/>
            <person name="Cummings N.J."/>
            <person name="Connerton I.F."/>
            <person name="Connerton P.L."/>
        </authorList>
    </citation>
    <scope>NUCLEOTIDE SEQUENCE [LARGE SCALE GENOMIC DNA]</scope>
    <source>
        <strain evidence="7">XL5</strain>
    </source>
</reference>
<evidence type="ECO:0000256" key="3">
    <source>
        <dbReference type="ARBA" id="ARBA00022989"/>
    </source>
</evidence>
<evidence type="ECO:0000313" key="8">
    <source>
        <dbReference type="Proteomes" id="UP000596074"/>
    </source>
</evidence>
<protein>
    <submittedName>
        <fullName evidence="7">DUF1282 domain-containing protein</fullName>
    </submittedName>
</protein>
<evidence type="ECO:0000256" key="1">
    <source>
        <dbReference type="ARBA" id="ARBA00004141"/>
    </source>
</evidence>
<dbReference type="Proteomes" id="UP000596074">
    <property type="component" value="Chromosome"/>
</dbReference>
<name>A0A9X7UX70_9GAMM</name>
<comment type="subcellular location">
    <subcellularLocation>
        <location evidence="1">Membrane</location>
        <topology evidence="1">Multi-pass membrane protein</topology>
    </subcellularLocation>
</comment>
<keyword evidence="4 5" id="KW-0472">Membrane</keyword>
<evidence type="ECO:0000256" key="5">
    <source>
        <dbReference type="SAM" id="Phobius"/>
    </source>
</evidence>
<proteinExistence type="predicted"/>
<sequence>MMLNHVLGLLTNPRHQWQTLRLQHSSSIVEVFIRYLLMLALIPTLALLLGTTLVGWSVAGSAPLLLSVQTAVPMALVFYLLLLVGVVMMAYIMFGMEHYFGIEPDFERCLVFTIFTSVPLFLAGLSGLYPMLLFNIPVVLAASAYSLYLLFVGLPVFMDLTPQQGAKFAIAIVVAGLAALIGCLAIIALVWLGGMAWLPA</sequence>
<dbReference type="GO" id="GO:0016020">
    <property type="term" value="C:membrane"/>
    <property type="evidence" value="ECO:0007669"/>
    <property type="project" value="UniProtKB-SubCell"/>
</dbReference>
<dbReference type="KEGG" id="vcw:GJQ55_03960"/>
<keyword evidence="2 5" id="KW-0812">Transmembrane</keyword>
<evidence type="ECO:0000256" key="4">
    <source>
        <dbReference type="ARBA" id="ARBA00023136"/>
    </source>
</evidence>
<evidence type="ECO:0000313" key="7">
    <source>
        <dbReference type="EMBL" id="QQD23691.1"/>
    </source>
</evidence>
<evidence type="ECO:0000259" key="6">
    <source>
        <dbReference type="Pfam" id="PF04893"/>
    </source>
</evidence>
<accession>A0A9X7UX70</accession>
<keyword evidence="3 5" id="KW-1133">Transmembrane helix</keyword>
<dbReference type="AlphaFoldDB" id="A0A9X7UX70"/>
<feature type="transmembrane region" description="Helical" evidence="5">
    <location>
        <begin position="71"/>
        <end position="94"/>
    </location>
</feature>
<keyword evidence="8" id="KW-1185">Reference proteome</keyword>
<dbReference type="RefSeq" id="WP_228346225.1">
    <property type="nucleotide sequence ID" value="NZ_CP046056.1"/>
</dbReference>
<organism evidence="7 8">
    <name type="scientific">Venatoribacter cucullus</name>
    <dbReference type="NCBI Taxonomy" id="2661630"/>
    <lineage>
        <taxon>Bacteria</taxon>
        <taxon>Pseudomonadati</taxon>
        <taxon>Pseudomonadota</taxon>
        <taxon>Gammaproteobacteria</taxon>
        <taxon>Oceanospirillales</taxon>
        <taxon>Oceanospirillaceae</taxon>
        <taxon>Venatoribacter</taxon>
    </lineage>
</organism>
<feature type="domain" description="Yip1" evidence="6">
    <location>
        <begin position="8"/>
        <end position="181"/>
    </location>
</feature>
<evidence type="ECO:0000256" key="2">
    <source>
        <dbReference type="ARBA" id="ARBA00022692"/>
    </source>
</evidence>
<feature type="transmembrane region" description="Helical" evidence="5">
    <location>
        <begin position="35"/>
        <end position="59"/>
    </location>
</feature>
<dbReference type="InterPro" id="IPR006977">
    <property type="entry name" value="Yip1_dom"/>
</dbReference>